<protein>
    <recommendedName>
        <fullName evidence="4">MobA/MobL protein domain-containing protein</fullName>
    </recommendedName>
</protein>
<dbReference type="Pfam" id="PF03389">
    <property type="entry name" value="MobA_MobL"/>
    <property type="match status" value="1"/>
</dbReference>
<organism evidence="5 6">
    <name type="scientific">Bradyrhizobium japonicum</name>
    <dbReference type="NCBI Taxonomy" id="375"/>
    <lineage>
        <taxon>Bacteria</taxon>
        <taxon>Pseudomonadati</taxon>
        <taxon>Pseudomonadota</taxon>
        <taxon>Alphaproteobacteria</taxon>
        <taxon>Hyphomicrobiales</taxon>
        <taxon>Nitrobacteraceae</taxon>
        <taxon>Bradyrhizobium</taxon>
    </lineage>
</organism>
<accession>A0A1Y2J9W4</accession>
<evidence type="ECO:0000256" key="3">
    <source>
        <dbReference type="SAM" id="MobiDB-lite"/>
    </source>
</evidence>
<evidence type="ECO:0000256" key="1">
    <source>
        <dbReference type="ARBA" id="ARBA00010873"/>
    </source>
</evidence>
<evidence type="ECO:0000313" key="5">
    <source>
        <dbReference type="EMBL" id="OSJ21441.1"/>
    </source>
</evidence>
<dbReference type="AlphaFoldDB" id="A0A1Y2J9W4"/>
<feature type="region of interest" description="Disordered" evidence="3">
    <location>
        <begin position="435"/>
        <end position="490"/>
    </location>
</feature>
<feature type="region of interest" description="Disordered" evidence="3">
    <location>
        <begin position="536"/>
        <end position="560"/>
    </location>
</feature>
<dbReference type="InterPro" id="IPR005053">
    <property type="entry name" value="MobA_MobL"/>
</dbReference>
<dbReference type="EMBL" id="NAFL01000287">
    <property type="protein sequence ID" value="OSJ21441.1"/>
    <property type="molecule type" value="Genomic_DNA"/>
</dbReference>
<proteinExistence type="inferred from homology"/>
<keyword evidence="2" id="KW-0184">Conjugation</keyword>
<evidence type="ECO:0000313" key="6">
    <source>
        <dbReference type="Proteomes" id="UP000193335"/>
    </source>
</evidence>
<feature type="compositionally biased region" description="Basic residues" evidence="3">
    <location>
        <begin position="233"/>
        <end position="243"/>
    </location>
</feature>
<feature type="region of interest" description="Disordered" evidence="3">
    <location>
        <begin position="233"/>
        <end position="253"/>
    </location>
</feature>
<reference evidence="5 6" key="1">
    <citation type="submission" date="2017-03" db="EMBL/GenBank/DDBJ databases">
        <title>Whole genome sequences of fourteen strains of Bradyrhizobium canariense and one strain of Bradyrhizobium japonicum isolated from Lupinus (Papilionoideae: Genisteae) species in Algeria.</title>
        <authorList>
            <person name="Crovadore J."/>
            <person name="Chekireb D."/>
            <person name="Brachmann A."/>
            <person name="Chablais R."/>
            <person name="Cochard B."/>
            <person name="Lefort F."/>
        </authorList>
    </citation>
    <scope>NUCLEOTIDE SEQUENCE [LARGE SCALE GENOMIC DNA]</scope>
    <source>
        <strain evidence="5 6">UBMA197</strain>
    </source>
</reference>
<gene>
    <name evidence="5" type="ORF">BSZ19_49420</name>
</gene>
<evidence type="ECO:0000256" key="2">
    <source>
        <dbReference type="ARBA" id="ARBA00022971"/>
    </source>
</evidence>
<evidence type="ECO:0000259" key="4">
    <source>
        <dbReference type="Pfam" id="PF03389"/>
    </source>
</evidence>
<dbReference type="Proteomes" id="UP000193335">
    <property type="component" value="Unassembled WGS sequence"/>
</dbReference>
<comment type="caution">
    <text evidence="5">The sequence shown here is derived from an EMBL/GenBank/DDBJ whole genome shotgun (WGS) entry which is preliminary data.</text>
</comment>
<sequence>MIVSFCSIHFGVVQHTKRYTAIARLAYQTSALATDRFQRVDYRCYAGFHVGGGVLLPAGAPAQFAQWDNFYAMAAFRETSRNAQDGRILDFALPRAVPRDLLLPLAAFALMPFVGLGMAVRLDVECVPASDGEPNPHAHAWLAQRKLEQDGFGLKERSWNTLFRRDGGRYVRGLVAAQITLGCAILDVDAFVDPRRNDARGAGTPEQRLPRKAFNIHNAGGHVEEVEQLKASRQLKRDRKAPKHAPQPEVASTTVTNAAVDRVDDDEAAGLKKRFTDAAEEAGYELKSNLDAASGLPTLSLSGTSVAFDGRAFLIARTGGSEDAAIVARFVRQLDWPALVVEGGPRLADLMAIAAANEGVFMVNRAPSAAARNLISRAFFDELKAAIAHHDPLGLAAKLLADFEENMACTHVDEPVDEAFVQAASQVDLQSVADRVPPNTVPAQPVKAAGPASAFAPTVTTSGNDGRAVAAGSDARQTAGSPSEAVDDLESLPDGDSWKIASDPPQLAKTARYLQAYANRQLQELEEVDEIMRRMRDRSSELRETARPPPGVGFSPTEKL</sequence>
<feature type="compositionally biased region" description="Basic and acidic residues" evidence="3">
    <location>
        <begin position="536"/>
        <end position="546"/>
    </location>
</feature>
<comment type="similarity">
    <text evidence="1">Belongs to the MobA/MobL family.</text>
</comment>
<feature type="domain" description="MobA/MobL protein" evidence="4">
    <location>
        <begin position="21"/>
        <end position="157"/>
    </location>
</feature>
<dbReference type="Gene3D" id="3.30.930.30">
    <property type="match status" value="1"/>
</dbReference>
<name>A0A1Y2J9W4_BRAJP</name>